<dbReference type="InterPro" id="IPR019734">
    <property type="entry name" value="TPR_rpt"/>
</dbReference>
<keyword evidence="1" id="KW-0802">TPR repeat</keyword>
<evidence type="ECO:0000256" key="1">
    <source>
        <dbReference type="PROSITE-ProRule" id="PRU00339"/>
    </source>
</evidence>
<evidence type="ECO:0000313" key="3">
    <source>
        <dbReference type="EMBL" id="MDR9898490.1"/>
    </source>
</evidence>
<dbReference type="Pfam" id="PF13374">
    <property type="entry name" value="TPR_10"/>
    <property type="match status" value="1"/>
</dbReference>
<dbReference type="EMBL" id="JAALHA020000018">
    <property type="protein sequence ID" value="MDR9898490.1"/>
    <property type="molecule type" value="Genomic_DNA"/>
</dbReference>
<sequence>MLFKKLALGILGMATAVSTGFAFNLLTPFLREQVLDQSPEASNSELERLWNSCKENFQKNRFQAVLQSCQQAAITAERIGDRSVQAKSLTNLGYAYHNRGNAKQALTYYQQALVIFRAIKKRDLEAQIVTNLGAAYRDLGNYAKAIEYHQQALTIARQIKDSQRELWALGNLGNAYNDQSKYKEAIDYYQQVLAIARQIKDRQSEFQVLGNLGIAYNSLGDYTKASEYYQQSLTIAREFKNPLGEAQALGGLGNVYHAWGKYNEAIKYHEQQLTIARQINNPPSQGQALGGLGNAYNSLGEYQKAVEYYRQQLTIARQINSPRSEAKALVGLGLASLGLGNYDNAVEYNQQSLVIARQIKDLQSEGQALGNLGLAYNSLGEYAKAIESNQQSLAIARQIKDLQSESRALGNLGLTFLFLGNYTETIKHYEQSLAITQKIKDPNFEGKVLGNLGLAYLSLGNYAIAIDYEQQALAIAQKIKDPNFEGRVLGNLGIVYRNQGDYTRAIEYTQQWLIIAQRIKDPQGESAALGNLGNTYINLGDYTKGIEYHQQSLRIARQIKDPQTEGLALNNLGVALQKSGKISEAEKILFQGIGVWESQRQRLGSNDSFKISIFEEQARTYRILQQVLIAQNKIGTSLEIAERGRARAFVDLLQRRLQSNPKTEHINSRPTIELLKQTAKQQNATLVQYSIIVDDFQTENKLQSKESELYIWVIKPTGEIKFQPVDLKPLWQKQKTSLEQIITETLKSLGSNFNSRSSSSSDRENFEVGDFVKPNETLNEFPSDPPWKVVAVDIQNRTVRIQSSNHQQEQNRKFTDVTKVSYTYAANTYLQQLNKILIEPIADSLPKNERDRVIFIPQGSLFFVPFPALQDANRNYLIQKHTIQTAPSIQVLDLTRQQRQKLSIAPQNKPKEVLVVGNPTMPKVSPFPGKTAEQLKPLPHSEEEAKQVAQMFKTNAIAGDRATKSAILPLFPKARIIHLATHALLDDITGGTIPGAIALAPEPLNKGEDERTNGLLRSSEIFNLQLNNTELVVLSACDTGRGKITGDGVIGLSRSFISAGVPSVIVSLWSIPDDSTALLMTEFYKLQQGNDKASALRQAMLTTMEKNPDPQHWAAFTLIGEAK</sequence>
<dbReference type="InterPro" id="IPR024983">
    <property type="entry name" value="CHAT_dom"/>
</dbReference>
<feature type="repeat" description="TPR" evidence="1">
    <location>
        <begin position="286"/>
        <end position="319"/>
    </location>
</feature>
<name>A0AAP5MAU0_9CYAN</name>
<feature type="repeat" description="TPR" evidence="1">
    <location>
        <begin position="526"/>
        <end position="559"/>
    </location>
</feature>
<dbReference type="Pfam" id="PF12770">
    <property type="entry name" value="CHAT"/>
    <property type="match status" value="1"/>
</dbReference>
<feature type="repeat" description="TPR" evidence="1">
    <location>
        <begin position="366"/>
        <end position="399"/>
    </location>
</feature>
<keyword evidence="4" id="KW-1185">Reference proteome</keyword>
<feature type="repeat" description="TPR" evidence="1">
    <location>
        <begin position="406"/>
        <end position="439"/>
    </location>
</feature>
<dbReference type="PANTHER" id="PTHR10098">
    <property type="entry name" value="RAPSYN-RELATED"/>
    <property type="match status" value="1"/>
</dbReference>
<dbReference type="Pfam" id="PF13176">
    <property type="entry name" value="TPR_7"/>
    <property type="match status" value="2"/>
</dbReference>
<reference evidence="4" key="1">
    <citation type="journal article" date="2021" name="Science">
        <title>Hunting the eagle killer: A cyanobacterial neurotoxin causes vacuolar myelinopathy.</title>
        <authorList>
            <person name="Breinlinger S."/>
            <person name="Phillips T.J."/>
            <person name="Haram B.N."/>
            <person name="Mares J."/>
            <person name="Martinez Yerena J.A."/>
            <person name="Hrouzek P."/>
            <person name="Sobotka R."/>
            <person name="Henderson W.M."/>
            <person name="Schmieder P."/>
            <person name="Williams S.M."/>
            <person name="Lauderdale J.D."/>
            <person name="Wilde H.D."/>
            <person name="Gerrin W."/>
            <person name="Kust A."/>
            <person name="Washington J.W."/>
            <person name="Wagner C."/>
            <person name="Geier B."/>
            <person name="Liebeke M."/>
            <person name="Enke H."/>
            <person name="Niedermeyer T.H.J."/>
            <person name="Wilde S.B."/>
        </authorList>
    </citation>
    <scope>NUCLEOTIDE SEQUENCE [LARGE SCALE GENOMIC DNA]</scope>
    <source>
        <strain evidence="4">Thurmond2011</strain>
    </source>
</reference>
<feature type="repeat" description="TPR" evidence="1">
    <location>
        <begin position="126"/>
        <end position="159"/>
    </location>
</feature>
<evidence type="ECO:0000313" key="4">
    <source>
        <dbReference type="Proteomes" id="UP000667802"/>
    </source>
</evidence>
<dbReference type="InterPro" id="IPR011990">
    <property type="entry name" value="TPR-like_helical_dom_sf"/>
</dbReference>
<dbReference type="Proteomes" id="UP000667802">
    <property type="component" value="Unassembled WGS sequence"/>
</dbReference>
<dbReference type="PANTHER" id="PTHR10098:SF108">
    <property type="entry name" value="TETRATRICOPEPTIDE REPEAT PROTEIN 28"/>
    <property type="match status" value="1"/>
</dbReference>
<comment type="caution">
    <text evidence="3">The sequence shown here is derived from an EMBL/GenBank/DDBJ whole genome shotgun (WGS) entry which is preliminary data.</text>
</comment>
<dbReference type="AlphaFoldDB" id="A0AAP5MAU0"/>
<dbReference type="Pfam" id="PF13424">
    <property type="entry name" value="TPR_12"/>
    <property type="match status" value="5"/>
</dbReference>
<dbReference type="PROSITE" id="PS50293">
    <property type="entry name" value="TPR_REGION"/>
    <property type="match status" value="2"/>
</dbReference>
<gene>
    <name evidence="3" type="ORF">G7B40_028610</name>
</gene>
<protein>
    <submittedName>
        <fullName evidence="3">CHAT domain-containing protein</fullName>
    </submittedName>
</protein>
<feature type="repeat" description="TPR" evidence="1">
    <location>
        <begin position="166"/>
        <end position="199"/>
    </location>
</feature>
<feature type="repeat" description="TPR" evidence="1">
    <location>
        <begin position="446"/>
        <end position="479"/>
    </location>
</feature>
<feature type="repeat" description="TPR" evidence="1">
    <location>
        <begin position="246"/>
        <end position="279"/>
    </location>
</feature>
<organism evidence="3 4">
    <name type="scientific">Aetokthonos hydrillicola Thurmond2011</name>
    <dbReference type="NCBI Taxonomy" id="2712845"/>
    <lineage>
        <taxon>Bacteria</taxon>
        <taxon>Bacillati</taxon>
        <taxon>Cyanobacteriota</taxon>
        <taxon>Cyanophyceae</taxon>
        <taxon>Nostocales</taxon>
        <taxon>Hapalosiphonaceae</taxon>
        <taxon>Aetokthonos</taxon>
    </lineage>
</organism>
<dbReference type="SMART" id="SM00028">
    <property type="entry name" value="TPR"/>
    <property type="match status" value="13"/>
</dbReference>
<evidence type="ECO:0000259" key="2">
    <source>
        <dbReference type="Pfam" id="PF12770"/>
    </source>
</evidence>
<accession>A0AAP5MAU0</accession>
<feature type="repeat" description="TPR" evidence="1">
    <location>
        <begin position="206"/>
        <end position="239"/>
    </location>
</feature>
<proteinExistence type="predicted"/>
<dbReference type="Gene3D" id="1.25.40.10">
    <property type="entry name" value="Tetratricopeptide repeat domain"/>
    <property type="match status" value="4"/>
</dbReference>
<feature type="repeat" description="TPR" evidence="1">
    <location>
        <begin position="86"/>
        <end position="119"/>
    </location>
</feature>
<feature type="domain" description="CHAT" evidence="2">
    <location>
        <begin position="829"/>
        <end position="1121"/>
    </location>
</feature>
<dbReference type="PROSITE" id="PS50005">
    <property type="entry name" value="TPR"/>
    <property type="match status" value="10"/>
</dbReference>
<dbReference type="SUPFAM" id="SSF48452">
    <property type="entry name" value="TPR-like"/>
    <property type="match status" value="3"/>
</dbReference>